<reference evidence="3 4" key="1">
    <citation type="journal article" date="2016" name="Nat. Commun.">
        <title>Extremotolerant tardigrade genome and improved radiotolerance of human cultured cells by tardigrade-unique protein.</title>
        <authorList>
            <person name="Hashimoto T."/>
            <person name="Horikawa D.D."/>
            <person name="Saito Y."/>
            <person name="Kuwahara H."/>
            <person name="Kozuka-Hata H."/>
            <person name="Shin-I T."/>
            <person name="Minakuchi Y."/>
            <person name="Ohishi K."/>
            <person name="Motoyama A."/>
            <person name="Aizu T."/>
            <person name="Enomoto A."/>
            <person name="Kondo K."/>
            <person name="Tanaka S."/>
            <person name="Hara Y."/>
            <person name="Koshikawa S."/>
            <person name="Sagara H."/>
            <person name="Miura T."/>
            <person name="Yokobori S."/>
            <person name="Miyagawa K."/>
            <person name="Suzuki Y."/>
            <person name="Kubo T."/>
            <person name="Oyama M."/>
            <person name="Kohara Y."/>
            <person name="Fujiyama A."/>
            <person name="Arakawa K."/>
            <person name="Katayama T."/>
            <person name="Toyoda A."/>
            <person name="Kunieda T."/>
        </authorList>
    </citation>
    <scope>NUCLEOTIDE SEQUENCE [LARGE SCALE GENOMIC DNA]</scope>
    <source>
        <strain evidence="3 4">YOKOZUNA-1</strain>
    </source>
</reference>
<dbReference type="OrthoDB" id="2018023at2759"/>
<dbReference type="GO" id="GO:0043130">
    <property type="term" value="F:ubiquitin binding"/>
    <property type="evidence" value="ECO:0007669"/>
    <property type="project" value="InterPro"/>
</dbReference>
<dbReference type="GO" id="GO:0000813">
    <property type="term" value="C:ESCRT I complex"/>
    <property type="evidence" value="ECO:0007669"/>
    <property type="project" value="InterPro"/>
</dbReference>
<dbReference type="Proteomes" id="UP000186922">
    <property type="component" value="Unassembled WGS sequence"/>
</dbReference>
<feature type="domain" description="UMA" evidence="2">
    <location>
        <begin position="16"/>
        <end position="64"/>
    </location>
</feature>
<feature type="region of interest" description="Disordered" evidence="1">
    <location>
        <begin position="66"/>
        <end position="167"/>
    </location>
</feature>
<dbReference type="PANTHER" id="PTHR15960">
    <property type="entry name" value="LD44032P"/>
    <property type="match status" value="1"/>
</dbReference>
<dbReference type="EMBL" id="BDGG01000008">
    <property type="protein sequence ID" value="GAV02392.1"/>
    <property type="molecule type" value="Genomic_DNA"/>
</dbReference>
<sequence>MGSRGTQGSGNLNPFIDGIKLCLSDRYQPPVRISLPKEYKDRYPGDIESILDLDYNFRKEEEVLKAYQDEASKSHSDNNPHRSSSPVTANGPSRPAPPRPPPPKAPASSTSRDGSGVSMNPAFASVSYRPLEPQKATKQSAQSSATTNNSTFRVEDFEPNTHNPFDNMELKSLNDMEELQHVLAKDRESH</sequence>
<keyword evidence="4" id="KW-1185">Reference proteome</keyword>
<dbReference type="InterPro" id="IPR023340">
    <property type="entry name" value="UMA"/>
</dbReference>
<feature type="compositionally biased region" description="Pro residues" evidence="1">
    <location>
        <begin position="94"/>
        <end position="105"/>
    </location>
</feature>
<feature type="compositionally biased region" description="Polar residues" evidence="1">
    <location>
        <begin position="81"/>
        <end position="91"/>
    </location>
</feature>
<dbReference type="STRING" id="947166.A0A1D1VL95"/>
<dbReference type="PROSITE" id="PS51497">
    <property type="entry name" value="UMA"/>
    <property type="match status" value="1"/>
</dbReference>
<evidence type="ECO:0000313" key="3">
    <source>
        <dbReference type="EMBL" id="GAV02392.1"/>
    </source>
</evidence>
<accession>A0A1D1VL95</accession>
<protein>
    <recommendedName>
        <fullName evidence="2">UMA domain-containing protein</fullName>
    </recommendedName>
</protein>
<evidence type="ECO:0000313" key="4">
    <source>
        <dbReference type="Proteomes" id="UP000186922"/>
    </source>
</evidence>
<feature type="compositionally biased region" description="Basic and acidic residues" evidence="1">
    <location>
        <begin position="66"/>
        <end position="80"/>
    </location>
</feature>
<proteinExistence type="predicted"/>
<organism evidence="3 4">
    <name type="scientific">Ramazzottius varieornatus</name>
    <name type="common">Water bear</name>
    <name type="synonym">Tardigrade</name>
    <dbReference type="NCBI Taxonomy" id="947166"/>
    <lineage>
        <taxon>Eukaryota</taxon>
        <taxon>Metazoa</taxon>
        <taxon>Ecdysozoa</taxon>
        <taxon>Tardigrada</taxon>
        <taxon>Eutardigrada</taxon>
        <taxon>Parachela</taxon>
        <taxon>Hypsibioidea</taxon>
        <taxon>Ramazzottiidae</taxon>
        <taxon>Ramazzottius</taxon>
    </lineage>
</organism>
<feature type="compositionally biased region" description="Low complexity" evidence="1">
    <location>
        <begin position="139"/>
        <end position="151"/>
    </location>
</feature>
<evidence type="ECO:0000256" key="1">
    <source>
        <dbReference type="SAM" id="MobiDB-lite"/>
    </source>
</evidence>
<dbReference type="AlphaFoldDB" id="A0A1D1VL95"/>
<comment type="caution">
    <text evidence="3">The sequence shown here is derived from an EMBL/GenBank/DDBJ whole genome shotgun (WGS) entry which is preliminary data.</text>
</comment>
<evidence type="ECO:0000259" key="2">
    <source>
        <dbReference type="PROSITE" id="PS51497"/>
    </source>
</evidence>
<dbReference type="GO" id="GO:0043162">
    <property type="term" value="P:ubiquitin-dependent protein catabolic process via the multivesicular body sorting pathway"/>
    <property type="evidence" value="ECO:0007669"/>
    <property type="project" value="InterPro"/>
</dbReference>
<name>A0A1D1VL95_RAMVA</name>
<dbReference type="PANTHER" id="PTHR15960:SF5">
    <property type="entry name" value="LD44032P"/>
    <property type="match status" value="1"/>
</dbReference>
<gene>
    <name evidence="3" type="primary">RvY_12964</name>
    <name evidence="3" type="synonym">RvY_12964.1</name>
    <name evidence="3" type="ORF">RvY_12964-1</name>
</gene>
<dbReference type="InterPro" id="IPR038870">
    <property type="entry name" value="UBAP1"/>
</dbReference>